<comment type="pathway">
    <text evidence="1">Protein modification; protein ubiquitination.</text>
</comment>
<dbReference type="PROSITE" id="PS50082">
    <property type="entry name" value="WD_REPEATS_2"/>
    <property type="match status" value="4"/>
</dbReference>
<dbReference type="InterPro" id="IPR036322">
    <property type="entry name" value="WD40_repeat_dom_sf"/>
</dbReference>
<feature type="repeat" description="WD" evidence="4">
    <location>
        <begin position="357"/>
        <end position="389"/>
    </location>
</feature>
<name>A0A8I6RLZ1_CIMLE</name>
<evidence type="ECO:0000256" key="3">
    <source>
        <dbReference type="ARBA" id="ARBA00038344"/>
    </source>
</evidence>
<dbReference type="AlphaFoldDB" id="A0A8I6RLZ1"/>
<keyword evidence="4" id="KW-0853">WD repeat</keyword>
<dbReference type="GeneID" id="106665479"/>
<dbReference type="KEGG" id="clec:106665479"/>
<keyword evidence="7" id="KW-1185">Reference proteome</keyword>
<reference evidence="6" key="1">
    <citation type="submission" date="2022-01" db="UniProtKB">
        <authorList>
            <consortium name="EnsemblMetazoa"/>
        </authorList>
    </citation>
    <scope>IDENTIFICATION</scope>
</reference>
<evidence type="ECO:0000313" key="6">
    <source>
        <dbReference type="EnsemblMetazoa" id="XP_014247411.1"/>
    </source>
</evidence>
<evidence type="ECO:0008006" key="8">
    <source>
        <dbReference type="Google" id="ProtNLM"/>
    </source>
</evidence>
<dbReference type="PANTHER" id="PTHR22852">
    <property type="entry name" value="LETHAL 2 DENTICLELESS PROTEIN RETINOIC ACID-REGULATED NUCLEAR MATRIX-ASSOCIATED PROTEIN"/>
    <property type="match status" value="1"/>
</dbReference>
<keyword evidence="2" id="KW-0833">Ubl conjugation pathway</keyword>
<sequence length="564" mass="64164">MNIIENIERMRLGLSYCKRIDPVYRDLKNVLPDVFKNFSIEVLPGRVHTSYCPVFATKFCNVPMYKHMLAAANEDGKVSVCDTLKVKEQPEITTVQAHNNAIFDLNWANYDHKFVTSSGDHTCILWDVGEGRVKSIHRFVCHAQSVKAVIPRPETDYMYASGGRDGTIKFWDVRSGKHGEFNISEDHVLNNPHVKIGNESKKTKRKETSVKADDSGNQFSITGIAFQDENTIFSCSSGDGLIKGWDMRRLYTIRLHKPLPLVELKCPPEQKWKGFSSLAVSPCRMKLYANCVSNCMYCYDIASYREEPIKQFEGHTVSSYYIRNAVSPDGRYVASGSTNGVAYVWSVDVPEIPLVLLKGHTSEVTCVDWCQSSGVKLVTASDDSTYKVWRPCTIEKQECDILLGGEAYDADCMYPNLYQNKKIRVSCQIKDCSSYKVFQRKRKAPFGLYKNNDLSPEKSNKRPRLQLTPIKESPTLNLPDLVKDGTSPHDHHCMRTPKSHSKDWLTRHRKSASKEKQKSGLRRRSSQKGSPSAKVTLLKYFKFGTMNVNDQKQINESSEREEKE</sequence>
<evidence type="ECO:0000256" key="5">
    <source>
        <dbReference type="SAM" id="MobiDB-lite"/>
    </source>
</evidence>
<feature type="repeat" description="WD" evidence="4">
    <location>
        <begin position="95"/>
        <end position="136"/>
    </location>
</feature>
<dbReference type="RefSeq" id="XP_014247411.1">
    <property type="nucleotide sequence ID" value="XM_014391925.2"/>
</dbReference>
<dbReference type="SMART" id="SM00320">
    <property type="entry name" value="WD40"/>
    <property type="match status" value="7"/>
</dbReference>
<comment type="similarity">
    <text evidence="3">Belongs to the WD repeat cdt2 family.</text>
</comment>
<feature type="region of interest" description="Disordered" evidence="5">
    <location>
        <begin position="449"/>
        <end position="534"/>
    </location>
</feature>
<dbReference type="GO" id="GO:0030674">
    <property type="term" value="F:protein-macromolecule adaptor activity"/>
    <property type="evidence" value="ECO:0007669"/>
    <property type="project" value="TreeGrafter"/>
</dbReference>
<dbReference type="Pfam" id="PF00400">
    <property type="entry name" value="WD40"/>
    <property type="match status" value="5"/>
</dbReference>
<dbReference type="GO" id="GO:0007095">
    <property type="term" value="P:mitotic G2 DNA damage checkpoint signaling"/>
    <property type="evidence" value="ECO:0007669"/>
    <property type="project" value="TreeGrafter"/>
</dbReference>
<evidence type="ECO:0000313" key="7">
    <source>
        <dbReference type="Proteomes" id="UP000494040"/>
    </source>
</evidence>
<dbReference type="GO" id="GO:0005634">
    <property type="term" value="C:nucleus"/>
    <property type="evidence" value="ECO:0007669"/>
    <property type="project" value="TreeGrafter"/>
</dbReference>
<evidence type="ECO:0000256" key="4">
    <source>
        <dbReference type="PROSITE-ProRule" id="PRU00221"/>
    </source>
</evidence>
<dbReference type="InterPro" id="IPR001680">
    <property type="entry name" value="WD40_rpt"/>
</dbReference>
<dbReference type="GO" id="GO:0043161">
    <property type="term" value="P:proteasome-mediated ubiquitin-dependent protein catabolic process"/>
    <property type="evidence" value="ECO:0007669"/>
    <property type="project" value="TreeGrafter"/>
</dbReference>
<organism evidence="6 7">
    <name type="scientific">Cimex lectularius</name>
    <name type="common">Bed bug</name>
    <name type="synonym">Acanthia lectularia</name>
    <dbReference type="NCBI Taxonomy" id="79782"/>
    <lineage>
        <taxon>Eukaryota</taxon>
        <taxon>Metazoa</taxon>
        <taxon>Ecdysozoa</taxon>
        <taxon>Arthropoda</taxon>
        <taxon>Hexapoda</taxon>
        <taxon>Insecta</taxon>
        <taxon>Pterygota</taxon>
        <taxon>Neoptera</taxon>
        <taxon>Paraneoptera</taxon>
        <taxon>Hemiptera</taxon>
        <taxon>Heteroptera</taxon>
        <taxon>Panheteroptera</taxon>
        <taxon>Cimicomorpha</taxon>
        <taxon>Cimicidae</taxon>
        <taxon>Cimex</taxon>
    </lineage>
</organism>
<dbReference type="InterPro" id="IPR051865">
    <property type="entry name" value="WD-repeat_CDT2_adapter"/>
</dbReference>
<dbReference type="Proteomes" id="UP000494040">
    <property type="component" value="Unassembled WGS sequence"/>
</dbReference>
<dbReference type="SUPFAM" id="SSF50978">
    <property type="entry name" value="WD40 repeat-like"/>
    <property type="match status" value="1"/>
</dbReference>
<proteinExistence type="inferred from homology"/>
<feature type="compositionally biased region" description="Basic and acidic residues" evidence="5">
    <location>
        <begin position="500"/>
        <end position="518"/>
    </location>
</feature>
<feature type="repeat" description="WD" evidence="4">
    <location>
        <begin position="139"/>
        <end position="177"/>
    </location>
</feature>
<dbReference type="InterPro" id="IPR015943">
    <property type="entry name" value="WD40/YVTN_repeat-like_dom_sf"/>
</dbReference>
<evidence type="ECO:0000256" key="1">
    <source>
        <dbReference type="ARBA" id="ARBA00004906"/>
    </source>
</evidence>
<accession>A0A8I6RLZ1</accession>
<protein>
    <recommendedName>
        <fullName evidence="8">WD repeat-containing protein 55 homolog</fullName>
    </recommendedName>
</protein>
<dbReference type="OrthoDB" id="1898560at2759"/>
<feature type="compositionally biased region" description="Basic and acidic residues" evidence="5">
    <location>
        <begin position="481"/>
        <end position="493"/>
    </location>
</feature>
<dbReference type="PROSITE" id="PS50294">
    <property type="entry name" value="WD_REPEATS_REGION"/>
    <property type="match status" value="3"/>
</dbReference>
<dbReference type="EnsemblMetazoa" id="XM_014391925.2">
    <property type="protein sequence ID" value="XP_014247411.1"/>
    <property type="gene ID" value="LOC106665479"/>
</dbReference>
<dbReference type="Gene3D" id="2.130.10.10">
    <property type="entry name" value="YVTN repeat-like/Quinoprotein amine dehydrogenase"/>
    <property type="match status" value="2"/>
</dbReference>
<dbReference type="CDD" id="cd00200">
    <property type="entry name" value="WD40"/>
    <property type="match status" value="1"/>
</dbReference>
<dbReference type="PANTHER" id="PTHR22852:SF0">
    <property type="entry name" value="DENTICLELESS PROTEIN HOMOLOG"/>
    <property type="match status" value="1"/>
</dbReference>
<dbReference type="OMA" id="ESQATNC"/>
<feature type="repeat" description="WD" evidence="4">
    <location>
        <begin position="214"/>
        <end position="255"/>
    </location>
</feature>
<evidence type="ECO:0000256" key="2">
    <source>
        <dbReference type="ARBA" id="ARBA00022786"/>
    </source>
</evidence>